<feature type="domain" description="PABS" evidence="7">
    <location>
        <begin position="5"/>
        <end position="242"/>
    </location>
</feature>
<comment type="similarity">
    <text evidence="1 5">Belongs to the spermidine/spermine synthase family.</text>
</comment>
<dbReference type="NCBIfam" id="NF002010">
    <property type="entry name" value="PRK00811.1"/>
    <property type="match status" value="1"/>
</dbReference>
<comment type="pathway">
    <text evidence="5">Amine and polyamine biosynthesis; spermidine biosynthesis; spermidine from putrescine: step 1/1.</text>
</comment>
<gene>
    <name evidence="5" type="primary">speE</name>
    <name evidence="8" type="ORF">DEM34_03435</name>
</gene>
<dbReference type="AlphaFoldDB" id="A0A2U2N701"/>
<dbReference type="Pfam" id="PF01564">
    <property type="entry name" value="Spermine_synth"/>
    <property type="match status" value="1"/>
</dbReference>
<evidence type="ECO:0000313" key="9">
    <source>
        <dbReference type="Proteomes" id="UP000245474"/>
    </source>
</evidence>
<evidence type="ECO:0000259" key="7">
    <source>
        <dbReference type="PROSITE" id="PS51006"/>
    </source>
</evidence>
<organism evidence="8 9">
    <name type="scientific">Sediminicurvatus halobius</name>
    <dbReference type="NCBI Taxonomy" id="2182432"/>
    <lineage>
        <taxon>Bacteria</taxon>
        <taxon>Pseudomonadati</taxon>
        <taxon>Pseudomonadota</taxon>
        <taxon>Gammaproteobacteria</taxon>
        <taxon>Chromatiales</taxon>
        <taxon>Ectothiorhodospiraceae</taxon>
        <taxon>Sediminicurvatus</taxon>
    </lineage>
</organism>
<keyword evidence="3 5" id="KW-0745">Spermidine biosynthesis</keyword>
<evidence type="ECO:0000256" key="4">
    <source>
        <dbReference type="ARBA" id="ARBA00023115"/>
    </source>
</evidence>
<dbReference type="Gene3D" id="2.30.140.10">
    <property type="entry name" value="Spermidine synthase, tetramerisation domain"/>
    <property type="match status" value="1"/>
</dbReference>
<dbReference type="InterPro" id="IPR035246">
    <property type="entry name" value="Spermidine_synt_N"/>
</dbReference>
<protein>
    <recommendedName>
        <fullName evidence="5">Polyamine aminopropyltransferase</fullName>
    </recommendedName>
    <alternativeName>
        <fullName evidence="5">Putrescine aminopropyltransferase</fullName>
        <shortName evidence="5">PAPT</shortName>
    </alternativeName>
    <alternativeName>
        <fullName evidence="5">Spermidine synthase</fullName>
        <shortName evidence="5">SPDS</shortName>
        <shortName evidence="5">SPDSY</shortName>
        <ecNumber evidence="5">2.5.1.16</ecNumber>
    </alternativeName>
</protein>
<evidence type="ECO:0000256" key="1">
    <source>
        <dbReference type="ARBA" id="ARBA00007867"/>
    </source>
</evidence>
<dbReference type="GO" id="GO:0005829">
    <property type="term" value="C:cytosol"/>
    <property type="evidence" value="ECO:0007669"/>
    <property type="project" value="TreeGrafter"/>
</dbReference>
<comment type="function">
    <text evidence="5">Catalyzes the irreversible transfer of a propylamine group from the amino donor S-adenosylmethioninamine (decarboxy-AdoMet) to putrescine (1,4-diaminobutane) to yield spermidine.</text>
</comment>
<evidence type="ECO:0000256" key="3">
    <source>
        <dbReference type="ARBA" id="ARBA00023066"/>
    </source>
</evidence>
<dbReference type="HAMAP" id="MF_00198">
    <property type="entry name" value="Spermidine_synth"/>
    <property type="match status" value="1"/>
</dbReference>
<keyword evidence="9" id="KW-1185">Reference proteome</keyword>
<evidence type="ECO:0000256" key="2">
    <source>
        <dbReference type="ARBA" id="ARBA00022679"/>
    </source>
</evidence>
<evidence type="ECO:0000256" key="6">
    <source>
        <dbReference type="PROSITE-ProRule" id="PRU00354"/>
    </source>
</evidence>
<dbReference type="PANTHER" id="PTHR11558">
    <property type="entry name" value="SPERMIDINE/SPERMINE SYNTHASE"/>
    <property type="match status" value="1"/>
</dbReference>
<dbReference type="UniPathway" id="UPA00248">
    <property type="reaction ID" value="UER00314"/>
</dbReference>
<feature type="binding site" evidence="5">
    <location>
        <position position="110"/>
    </location>
    <ligand>
        <name>S-methyl-5'-thioadenosine</name>
        <dbReference type="ChEBI" id="CHEBI:17509"/>
    </ligand>
</feature>
<dbReference type="GO" id="GO:0004766">
    <property type="term" value="F:spermidine synthase activity"/>
    <property type="evidence" value="ECO:0007669"/>
    <property type="project" value="UniProtKB-UniRule"/>
</dbReference>
<feature type="binding site" evidence="5">
    <location>
        <position position="90"/>
    </location>
    <ligand>
        <name>spermidine</name>
        <dbReference type="ChEBI" id="CHEBI:57834"/>
    </ligand>
</feature>
<dbReference type="EC" id="2.5.1.16" evidence="5"/>
<dbReference type="InterPro" id="IPR030373">
    <property type="entry name" value="PABS_CS"/>
</dbReference>
<dbReference type="InterPro" id="IPR001045">
    <property type="entry name" value="Spermi_synthase"/>
</dbReference>
<proteinExistence type="inferred from homology"/>
<feature type="binding site" evidence="5">
    <location>
        <begin position="141"/>
        <end position="142"/>
    </location>
    <ligand>
        <name>S-methyl-5'-thioadenosine</name>
        <dbReference type="ChEBI" id="CHEBI:17509"/>
    </ligand>
</feature>
<dbReference type="InterPro" id="IPR029063">
    <property type="entry name" value="SAM-dependent_MTases_sf"/>
</dbReference>
<dbReference type="Gene3D" id="3.40.50.150">
    <property type="entry name" value="Vaccinia Virus protein VP39"/>
    <property type="match status" value="1"/>
</dbReference>
<keyword evidence="2 5" id="KW-0808">Transferase</keyword>
<comment type="catalytic activity">
    <reaction evidence="5">
        <text>S-adenosyl 3-(methylsulfanyl)propylamine + putrescine = S-methyl-5'-thioadenosine + spermidine + H(+)</text>
        <dbReference type="Rhea" id="RHEA:12721"/>
        <dbReference type="ChEBI" id="CHEBI:15378"/>
        <dbReference type="ChEBI" id="CHEBI:17509"/>
        <dbReference type="ChEBI" id="CHEBI:57443"/>
        <dbReference type="ChEBI" id="CHEBI:57834"/>
        <dbReference type="ChEBI" id="CHEBI:326268"/>
        <dbReference type="EC" id="2.5.1.16"/>
    </reaction>
</comment>
<keyword evidence="4 5" id="KW-0620">Polyamine biosynthesis</keyword>
<feature type="binding site" evidence="5">
    <location>
        <begin position="160"/>
        <end position="163"/>
    </location>
    <ligand>
        <name>spermidine</name>
        <dbReference type="ChEBI" id="CHEBI:57834"/>
    </ligand>
</feature>
<dbReference type="GO" id="GO:0008295">
    <property type="term" value="P:spermidine biosynthetic process"/>
    <property type="evidence" value="ECO:0007669"/>
    <property type="project" value="UniProtKB-UniRule"/>
</dbReference>
<comment type="caution">
    <text evidence="5">Lacks conserved residue(s) required for the propagation of feature annotation.</text>
</comment>
<dbReference type="PROSITE" id="PS51006">
    <property type="entry name" value="PABS_2"/>
    <property type="match status" value="1"/>
</dbReference>
<evidence type="ECO:0000313" key="8">
    <source>
        <dbReference type="EMBL" id="PWG64981.1"/>
    </source>
</evidence>
<dbReference type="EMBL" id="QFFI01000004">
    <property type="protein sequence ID" value="PWG64981.1"/>
    <property type="molecule type" value="Genomic_DNA"/>
</dbReference>
<dbReference type="InterPro" id="IPR037163">
    <property type="entry name" value="Spermidine_synt_N_sf"/>
</dbReference>
<feature type="binding site" evidence="5">
    <location>
        <position position="35"/>
    </location>
    <ligand>
        <name>S-methyl-5'-thioadenosine</name>
        <dbReference type="ChEBI" id="CHEBI:17509"/>
    </ligand>
</feature>
<dbReference type="PROSITE" id="PS01330">
    <property type="entry name" value="PABS_1"/>
    <property type="match status" value="1"/>
</dbReference>
<dbReference type="SUPFAM" id="SSF53335">
    <property type="entry name" value="S-adenosyl-L-methionine-dependent methyltransferases"/>
    <property type="match status" value="1"/>
</dbReference>
<dbReference type="PANTHER" id="PTHR11558:SF11">
    <property type="entry name" value="SPERMIDINE SYNTHASE"/>
    <property type="match status" value="1"/>
</dbReference>
<comment type="subunit">
    <text evidence="5">Homodimer or homotetramer.</text>
</comment>
<evidence type="ECO:0000256" key="5">
    <source>
        <dbReference type="HAMAP-Rule" id="MF_00198"/>
    </source>
</evidence>
<name>A0A2U2N701_9GAMM</name>
<dbReference type="CDD" id="cd02440">
    <property type="entry name" value="AdoMet_MTases"/>
    <property type="match status" value="1"/>
</dbReference>
<dbReference type="Pfam" id="PF17284">
    <property type="entry name" value="Spermine_synt_N"/>
    <property type="match status" value="1"/>
</dbReference>
<dbReference type="RefSeq" id="WP_109676525.1">
    <property type="nucleotide sequence ID" value="NZ_CP086615.1"/>
</dbReference>
<comment type="caution">
    <text evidence="8">The sequence shown here is derived from an EMBL/GenBank/DDBJ whole genome shotgun (WGS) entry which is preliminary data.</text>
</comment>
<dbReference type="Proteomes" id="UP000245474">
    <property type="component" value="Unassembled WGS sequence"/>
</dbReference>
<sequence>MTLDTDWFSEPLASEGVAFSLRVTSKLHEERTPWQYIEVYETAHWGRLLVIDGCVMLTGRDNFLYHEMMAHPALATHPAPRDVLVIGGGDCGTLREVLRHESVTRAVQVDIDEAVTRAAERFFPELTAGNDDPRVTLRFEDGVAYLRQAPAASFDVVIIDSTDPVGHAAGLFGAPFLSDVRRVLRSPGVLVQQSESPLLHAESVIRPLHGALAEAGFAARATLHFPVPSYPSGWWSATLGLLGLEPEAYRTVTLPELRYYSAAMHQAALTPPAFCGTLFRPDRPAGGGT</sequence>
<accession>A0A2U2N701</accession>
<dbReference type="OrthoDB" id="9793120at2"/>
<reference evidence="8 9" key="1">
    <citation type="submission" date="2018-05" db="EMBL/GenBank/DDBJ databases">
        <title>Spiribacter halobius sp. nov., a moderately halophilic bacterium isolated from marine solar saltern.</title>
        <authorList>
            <person name="Zheng W.-S."/>
            <person name="Lu D.-C."/>
            <person name="Du Z.-J."/>
        </authorList>
    </citation>
    <scope>NUCLEOTIDE SEQUENCE [LARGE SCALE GENOMIC DNA]</scope>
    <source>
        <strain evidence="8 9">E85</strain>
    </source>
</reference>
<feature type="binding site" evidence="5">
    <location>
        <position position="66"/>
    </location>
    <ligand>
        <name>spermidine</name>
        <dbReference type="ChEBI" id="CHEBI:57834"/>
    </ligand>
</feature>
<feature type="active site" description="Proton acceptor" evidence="5 6">
    <location>
        <position position="160"/>
    </location>
</feature>
<dbReference type="InterPro" id="IPR030374">
    <property type="entry name" value="PABS"/>
</dbReference>